<evidence type="ECO:0000313" key="2">
    <source>
        <dbReference type="EMBL" id="EPE05231.1"/>
    </source>
</evidence>
<dbReference type="PANTHER" id="PTHR35870:SF6">
    <property type="entry name" value="MGS207 PROTEIN"/>
    <property type="match status" value="1"/>
</dbReference>
<dbReference type="Proteomes" id="UP000016923">
    <property type="component" value="Unassembled WGS sequence"/>
</dbReference>
<sequence>MLYSVMIDGTTPNLIAFYLATVKHMGGTDAQLQAAWTAHEHYQTPLDVDIETDDPTPWGFGRADLVDVFRTYYGRRLIAPGMSLQDNLVNTLLCNGTSSPPLWTGLFGLYGLPLVHLSDALEVQTAVYAKQALALAASNLDSGLSCLFSEIVGESSRRREAMAAAISSSLAPHSLHRSPPLPFCVPPSPQNAAGERRSPLDILESLAFDGRLSNLPLDLPGYFDHGLYGGRHWSSLPEIRDAVLACTWQWGALDTVQSDSVPGALDALEELGRTAVVLACGTHKPGDVEFDFYLCFLVTLVYSLRTVLVSLQCYGAVQVHAADLVRCLWAMFVLVYILQLRPKMDVALLGTPRPRHEPTSNQFREFRADLGLALPKHQDPFYLRTLRSMAGLAACERDRGWQILINNAASKFRQGWRRWIGFQPSEGVSMNVRI</sequence>
<dbReference type="AlphaFoldDB" id="S3C0M9"/>
<dbReference type="EMBL" id="KE148157">
    <property type="protein sequence ID" value="EPE05231.1"/>
    <property type="molecule type" value="Genomic_DNA"/>
</dbReference>
<keyword evidence="3" id="KW-1185">Reference proteome</keyword>
<dbReference type="InterPro" id="IPR025337">
    <property type="entry name" value="Questin_oxidase-like"/>
</dbReference>
<accession>S3C0M9</accession>
<keyword evidence="1" id="KW-0560">Oxidoreductase</keyword>
<reference evidence="2 3" key="1">
    <citation type="journal article" date="2013" name="BMC Genomics">
        <title>The genome and transcriptome of the pine saprophyte Ophiostoma piceae, and a comparison with the bark beetle-associated pine pathogen Grosmannia clavigera.</title>
        <authorList>
            <person name="Haridas S."/>
            <person name="Wang Y."/>
            <person name="Lim L."/>
            <person name="Massoumi Alamouti S."/>
            <person name="Jackman S."/>
            <person name="Docking R."/>
            <person name="Robertson G."/>
            <person name="Birol I."/>
            <person name="Bohlmann J."/>
            <person name="Breuil C."/>
        </authorList>
    </citation>
    <scope>NUCLEOTIDE SEQUENCE [LARGE SCALE GENOMIC DNA]</scope>
    <source>
        <strain evidence="2 3">UAMH 11346</strain>
    </source>
</reference>
<dbReference type="PANTHER" id="PTHR35870">
    <property type="entry name" value="PROTEIN, PUTATIVE (AFU_ORTHOLOGUE AFUA_5G03330)-RELATED"/>
    <property type="match status" value="1"/>
</dbReference>
<dbReference type="GO" id="GO:0016491">
    <property type="term" value="F:oxidoreductase activity"/>
    <property type="evidence" value="ECO:0007669"/>
    <property type="project" value="UniProtKB-KW"/>
</dbReference>
<evidence type="ECO:0000313" key="3">
    <source>
        <dbReference type="Proteomes" id="UP000016923"/>
    </source>
</evidence>
<dbReference type="eggNOG" id="ENOG502T4BX">
    <property type="taxonomic scope" value="Eukaryota"/>
</dbReference>
<evidence type="ECO:0000256" key="1">
    <source>
        <dbReference type="ARBA" id="ARBA00023002"/>
    </source>
</evidence>
<organism evidence="2 3">
    <name type="scientific">Ophiostoma piceae (strain UAMH 11346)</name>
    <name type="common">Sap stain fungus</name>
    <dbReference type="NCBI Taxonomy" id="1262450"/>
    <lineage>
        <taxon>Eukaryota</taxon>
        <taxon>Fungi</taxon>
        <taxon>Dikarya</taxon>
        <taxon>Ascomycota</taxon>
        <taxon>Pezizomycotina</taxon>
        <taxon>Sordariomycetes</taxon>
        <taxon>Sordariomycetidae</taxon>
        <taxon>Ophiostomatales</taxon>
        <taxon>Ophiostomataceae</taxon>
        <taxon>Ophiostoma</taxon>
    </lineage>
</organism>
<dbReference type="OrthoDB" id="10265971at2759"/>
<gene>
    <name evidence="2" type="ORF">F503_03836</name>
</gene>
<dbReference type="HOGENOM" id="CLU_631767_0_0_1"/>
<protein>
    <submittedName>
        <fullName evidence="2">Uncharacterized protein</fullName>
    </submittedName>
</protein>
<name>S3C0M9_OPHP1</name>
<proteinExistence type="predicted"/>
<dbReference type="OMA" id="RVIVENW"/>
<dbReference type="VEuPathDB" id="FungiDB:F503_03836"/>
<dbReference type="Pfam" id="PF14027">
    <property type="entry name" value="Questin_oxidase"/>
    <property type="match status" value="1"/>
</dbReference>